<comment type="caution">
    <text evidence="9">The sequence shown here is derived from an EMBL/GenBank/DDBJ whole genome shotgun (WGS) entry which is preliminary data.</text>
</comment>
<dbReference type="PROSITE" id="PS50850">
    <property type="entry name" value="MFS"/>
    <property type="match status" value="1"/>
</dbReference>
<dbReference type="AlphaFoldDB" id="A0A9N9EY39"/>
<dbReference type="Proteomes" id="UP000789572">
    <property type="component" value="Unassembled WGS sequence"/>
</dbReference>
<keyword evidence="10" id="KW-1185">Reference proteome</keyword>
<accession>A0A9N9EY39</accession>
<feature type="transmembrane region" description="Helical" evidence="7">
    <location>
        <begin position="200"/>
        <end position="222"/>
    </location>
</feature>
<keyword evidence="4 7" id="KW-0812">Transmembrane</keyword>
<feature type="transmembrane region" description="Helical" evidence="7">
    <location>
        <begin position="304"/>
        <end position="323"/>
    </location>
</feature>
<feature type="transmembrane region" description="Helical" evidence="7">
    <location>
        <begin position="115"/>
        <end position="135"/>
    </location>
</feature>
<dbReference type="GO" id="GO:0016020">
    <property type="term" value="C:membrane"/>
    <property type="evidence" value="ECO:0007669"/>
    <property type="project" value="UniProtKB-SubCell"/>
</dbReference>
<evidence type="ECO:0000256" key="5">
    <source>
        <dbReference type="ARBA" id="ARBA00022989"/>
    </source>
</evidence>
<name>A0A9N9EY39_9GLOM</name>
<comment type="similarity">
    <text evidence="2">Belongs to the major facilitator superfamily. Vesicular transporter family.</text>
</comment>
<dbReference type="OrthoDB" id="5086884at2759"/>
<evidence type="ECO:0000259" key="8">
    <source>
        <dbReference type="PROSITE" id="PS50850"/>
    </source>
</evidence>
<evidence type="ECO:0000256" key="4">
    <source>
        <dbReference type="ARBA" id="ARBA00022692"/>
    </source>
</evidence>
<evidence type="ECO:0000256" key="6">
    <source>
        <dbReference type="ARBA" id="ARBA00023136"/>
    </source>
</evidence>
<keyword evidence="5 7" id="KW-1133">Transmembrane helix</keyword>
<feature type="transmembrane region" description="Helical" evidence="7">
    <location>
        <begin position="421"/>
        <end position="440"/>
    </location>
</feature>
<evidence type="ECO:0000256" key="2">
    <source>
        <dbReference type="ARBA" id="ARBA00006829"/>
    </source>
</evidence>
<keyword evidence="6 7" id="KW-0472">Membrane</keyword>
<sequence length="477" mass="51662">MSYEREPLLSADPTTHDLYNTVERDIIRGRQYGWCERFRRSKTAVVLIAAMALFTDMVVYGIVVPILPLIVKERLELDSQAVGFLFGCYALGLLGATPFFAILSDRYQTRKLPMLLGMGSLAICTLFFGIAKTYWQLVIARIAQGAAGGASWTISLAMLADRFGQGEKLGVVMGTVLSANTIGAITGPIIGGALYQYWGYASPFVFCAILAFFDFLSILMIVEPHELQEDNLLDDTRMNTEENGTPVGNLAINNDLSLWSLVRNWDVSTVCVAVLMIASVFSGIEPILPIYLKERFNSDPTTIGFIYISVIIPTIISPIVGSLSQKVGQWLLINAGMILLAIAAALIALPFALELIIVSLVLFGAAYSVASTPTLPLLGEFVAKNGGGAYGQVYALWNMAYSVGMLAGPVIGGVLLQYFGFFWAMMGFAITLFVTALFIMGESYVFLLFANADSGILSDSPSAVALVQDDILISNID</sequence>
<dbReference type="InterPro" id="IPR020846">
    <property type="entry name" value="MFS_dom"/>
</dbReference>
<comment type="subcellular location">
    <subcellularLocation>
        <location evidence="1">Membrane</location>
        <topology evidence="1">Multi-pass membrane protein</topology>
    </subcellularLocation>
</comment>
<dbReference type="CDD" id="cd17325">
    <property type="entry name" value="MFS_MdtG_SLC18_like"/>
    <property type="match status" value="1"/>
</dbReference>
<dbReference type="InterPro" id="IPR011701">
    <property type="entry name" value="MFS"/>
</dbReference>
<proteinExistence type="inferred from homology"/>
<feature type="transmembrane region" description="Helical" evidence="7">
    <location>
        <begin position="395"/>
        <end position="415"/>
    </location>
</feature>
<feature type="transmembrane region" description="Helical" evidence="7">
    <location>
        <begin position="355"/>
        <end position="383"/>
    </location>
</feature>
<feature type="transmembrane region" description="Helical" evidence="7">
    <location>
        <begin position="330"/>
        <end position="349"/>
    </location>
</feature>
<evidence type="ECO:0000313" key="9">
    <source>
        <dbReference type="EMBL" id="CAG8498348.1"/>
    </source>
</evidence>
<reference evidence="9" key="1">
    <citation type="submission" date="2021-06" db="EMBL/GenBank/DDBJ databases">
        <authorList>
            <person name="Kallberg Y."/>
            <person name="Tangrot J."/>
            <person name="Rosling A."/>
        </authorList>
    </citation>
    <scope>NUCLEOTIDE SEQUENCE</scope>
    <source>
        <strain evidence="9">IA702</strain>
    </source>
</reference>
<evidence type="ECO:0000313" key="10">
    <source>
        <dbReference type="Proteomes" id="UP000789572"/>
    </source>
</evidence>
<dbReference type="EMBL" id="CAJVPJ010000227">
    <property type="protein sequence ID" value="CAG8498348.1"/>
    <property type="molecule type" value="Genomic_DNA"/>
</dbReference>
<evidence type="ECO:0000256" key="3">
    <source>
        <dbReference type="ARBA" id="ARBA00022448"/>
    </source>
</evidence>
<dbReference type="PANTHER" id="PTHR23506:SF23">
    <property type="entry name" value="GH10249P"/>
    <property type="match status" value="1"/>
</dbReference>
<keyword evidence="3" id="KW-0813">Transport</keyword>
<dbReference type="PRINTS" id="PR01035">
    <property type="entry name" value="TCRTETA"/>
</dbReference>
<protein>
    <submittedName>
        <fullName evidence="9">9129_t:CDS:1</fullName>
    </submittedName>
</protein>
<dbReference type="InterPro" id="IPR001958">
    <property type="entry name" value="Tet-R_TetA/multi-R_MdtG-like"/>
</dbReference>
<dbReference type="PANTHER" id="PTHR23506">
    <property type="entry name" value="GH10249P"/>
    <property type="match status" value="1"/>
</dbReference>
<dbReference type="SUPFAM" id="SSF103473">
    <property type="entry name" value="MFS general substrate transporter"/>
    <property type="match status" value="1"/>
</dbReference>
<feature type="transmembrane region" description="Helical" evidence="7">
    <location>
        <begin position="171"/>
        <end position="194"/>
    </location>
</feature>
<feature type="domain" description="Major facilitator superfamily (MFS) profile" evidence="8">
    <location>
        <begin position="45"/>
        <end position="444"/>
    </location>
</feature>
<dbReference type="InterPro" id="IPR050930">
    <property type="entry name" value="MFS_Vesicular_Transporter"/>
</dbReference>
<evidence type="ECO:0000256" key="1">
    <source>
        <dbReference type="ARBA" id="ARBA00004141"/>
    </source>
</evidence>
<feature type="transmembrane region" description="Helical" evidence="7">
    <location>
        <begin position="141"/>
        <end position="159"/>
    </location>
</feature>
<organism evidence="9 10">
    <name type="scientific">Paraglomus occultum</name>
    <dbReference type="NCBI Taxonomy" id="144539"/>
    <lineage>
        <taxon>Eukaryota</taxon>
        <taxon>Fungi</taxon>
        <taxon>Fungi incertae sedis</taxon>
        <taxon>Mucoromycota</taxon>
        <taxon>Glomeromycotina</taxon>
        <taxon>Glomeromycetes</taxon>
        <taxon>Paraglomerales</taxon>
        <taxon>Paraglomeraceae</taxon>
        <taxon>Paraglomus</taxon>
    </lineage>
</organism>
<dbReference type="Gene3D" id="1.20.1250.20">
    <property type="entry name" value="MFS general substrate transporter like domains"/>
    <property type="match status" value="1"/>
</dbReference>
<dbReference type="GO" id="GO:0022857">
    <property type="term" value="F:transmembrane transporter activity"/>
    <property type="evidence" value="ECO:0007669"/>
    <property type="project" value="InterPro"/>
</dbReference>
<feature type="transmembrane region" description="Helical" evidence="7">
    <location>
        <begin position="267"/>
        <end position="292"/>
    </location>
</feature>
<feature type="transmembrane region" description="Helical" evidence="7">
    <location>
        <begin position="82"/>
        <end position="103"/>
    </location>
</feature>
<feature type="transmembrane region" description="Helical" evidence="7">
    <location>
        <begin position="44"/>
        <end position="70"/>
    </location>
</feature>
<evidence type="ECO:0000256" key="7">
    <source>
        <dbReference type="SAM" id="Phobius"/>
    </source>
</evidence>
<dbReference type="Pfam" id="PF07690">
    <property type="entry name" value="MFS_1"/>
    <property type="match status" value="1"/>
</dbReference>
<dbReference type="InterPro" id="IPR036259">
    <property type="entry name" value="MFS_trans_sf"/>
</dbReference>
<gene>
    <name evidence="9" type="ORF">POCULU_LOCUS2440</name>
</gene>